<reference evidence="8 9" key="1">
    <citation type="submission" date="2019-07" db="EMBL/GenBank/DDBJ databases">
        <title>Whole genome shotgun sequence of Halolactibacillus alkaliphilus NBRC 103919.</title>
        <authorList>
            <person name="Hosoyama A."/>
            <person name="Uohara A."/>
            <person name="Ohji S."/>
            <person name="Ichikawa N."/>
        </authorList>
    </citation>
    <scope>NUCLEOTIDE SEQUENCE [LARGE SCALE GENOMIC DNA]</scope>
    <source>
        <strain evidence="8 9">NBRC 103919</strain>
    </source>
</reference>
<evidence type="ECO:0000256" key="2">
    <source>
        <dbReference type="ARBA" id="ARBA00010488"/>
    </source>
</evidence>
<comment type="subcellular location">
    <subcellularLocation>
        <location evidence="1">Cell membrane</location>
        <topology evidence="1">Peripheral membrane protein</topology>
    </subcellularLocation>
</comment>
<evidence type="ECO:0000259" key="7">
    <source>
        <dbReference type="Pfam" id="PF00535"/>
    </source>
</evidence>
<evidence type="ECO:0000313" key="9">
    <source>
        <dbReference type="Proteomes" id="UP000321400"/>
    </source>
</evidence>
<evidence type="ECO:0000256" key="1">
    <source>
        <dbReference type="ARBA" id="ARBA00004202"/>
    </source>
</evidence>
<keyword evidence="4" id="KW-0808">Transferase</keyword>
<evidence type="ECO:0000256" key="6">
    <source>
        <dbReference type="ARBA" id="ARBA00023136"/>
    </source>
</evidence>
<dbReference type="Gene3D" id="3.40.50.12580">
    <property type="match status" value="1"/>
</dbReference>
<dbReference type="GO" id="GO:0005886">
    <property type="term" value="C:plasma membrane"/>
    <property type="evidence" value="ECO:0007669"/>
    <property type="project" value="UniProtKB-SubCell"/>
</dbReference>
<gene>
    <name evidence="8" type="ORF">HAL01_25130</name>
</gene>
<dbReference type="OrthoDB" id="396512at2"/>
<protein>
    <submittedName>
        <fullName evidence="8">Teichoic acid biosynthesis protein F</fullName>
    </submittedName>
</protein>
<keyword evidence="5" id="KW-0777">Teichoic acid biosynthesis</keyword>
<evidence type="ECO:0000313" key="8">
    <source>
        <dbReference type="EMBL" id="GEN58049.1"/>
    </source>
</evidence>
<dbReference type="Pfam" id="PF00535">
    <property type="entry name" value="Glycos_transf_2"/>
    <property type="match status" value="1"/>
</dbReference>
<name>A0A511X517_9BACI</name>
<comment type="caution">
    <text evidence="8">The sequence shown here is derived from an EMBL/GenBank/DDBJ whole genome shotgun (WGS) entry which is preliminary data.</text>
</comment>
<dbReference type="EMBL" id="BJYE01000062">
    <property type="protein sequence ID" value="GEN58049.1"/>
    <property type="molecule type" value="Genomic_DNA"/>
</dbReference>
<dbReference type="Gene3D" id="3.90.550.10">
    <property type="entry name" value="Spore Coat Polysaccharide Biosynthesis Protein SpsA, Chain A"/>
    <property type="match status" value="1"/>
</dbReference>
<evidence type="ECO:0000256" key="3">
    <source>
        <dbReference type="ARBA" id="ARBA00022475"/>
    </source>
</evidence>
<evidence type="ECO:0000256" key="5">
    <source>
        <dbReference type="ARBA" id="ARBA00022944"/>
    </source>
</evidence>
<feature type="domain" description="Glycosyltransferase 2-like" evidence="7">
    <location>
        <begin position="5"/>
        <end position="120"/>
    </location>
</feature>
<organism evidence="8 9">
    <name type="scientific">Halolactibacillus alkaliphilus</name>
    <dbReference type="NCBI Taxonomy" id="442899"/>
    <lineage>
        <taxon>Bacteria</taxon>
        <taxon>Bacillati</taxon>
        <taxon>Bacillota</taxon>
        <taxon>Bacilli</taxon>
        <taxon>Bacillales</taxon>
        <taxon>Bacillaceae</taxon>
        <taxon>Halolactibacillus</taxon>
    </lineage>
</organism>
<dbReference type="Gene3D" id="3.40.50.11820">
    <property type="match status" value="1"/>
</dbReference>
<dbReference type="CDD" id="cd00761">
    <property type="entry name" value="Glyco_tranf_GTA_type"/>
    <property type="match status" value="1"/>
</dbReference>
<dbReference type="GO" id="GO:0019350">
    <property type="term" value="P:teichoic acid biosynthetic process"/>
    <property type="evidence" value="ECO:0007669"/>
    <property type="project" value="UniProtKB-KW"/>
</dbReference>
<dbReference type="InterPro" id="IPR051612">
    <property type="entry name" value="Teichoic_Acid_Biosynth"/>
</dbReference>
<evidence type="ECO:0000256" key="4">
    <source>
        <dbReference type="ARBA" id="ARBA00022679"/>
    </source>
</evidence>
<comment type="similarity">
    <text evidence="2">Belongs to the CDP-glycerol glycerophosphotransferase family.</text>
</comment>
<dbReference type="STRING" id="442899.SAMN05720591_1294"/>
<dbReference type="InterPro" id="IPR007554">
    <property type="entry name" value="Glycerophosphate_synth"/>
</dbReference>
<dbReference type="SUPFAM" id="SSF53756">
    <property type="entry name" value="UDP-Glycosyltransferase/glycogen phosphorylase"/>
    <property type="match status" value="1"/>
</dbReference>
<dbReference type="PANTHER" id="PTHR37316:SF3">
    <property type="entry name" value="TEICHOIC ACID GLYCEROL-PHOSPHATE TRANSFERASE"/>
    <property type="match status" value="1"/>
</dbReference>
<accession>A0A511X517</accession>
<dbReference type="SUPFAM" id="SSF53448">
    <property type="entry name" value="Nucleotide-diphospho-sugar transferases"/>
    <property type="match status" value="1"/>
</dbReference>
<dbReference type="Pfam" id="PF04464">
    <property type="entry name" value="Glyphos_transf"/>
    <property type="match status" value="1"/>
</dbReference>
<sequence>MELVSIIMPVFNARNFLKESLHSALKQTYKNIELIIINDDSADESLDIINSFSKKDDRIRCFTNSENKGVSFSRLAGLQKATGSYVYFLDSDDFLDERAIERLINAKGNNLVAVGKMVNATKFEKLQIINDYEPKIYKKKRPNLFKKRSILHALIQKELLLSSIEQLEVDARHFTDLAYIARIIEQTSEITYVKGAIYYKRLRNDPLNDPSIMQENMLNKVQSYLVVMSTLKKRYRSNQIIKKYLDQQFLNYYRKSIVLFLKKNGQSQDVFDLLVRISRDLEVKALKNKSIILKREFNPILKNNYLKYSKVMNTHNKLRNIKQAFKGKHHLYTYLYRNVFIKTPMNDKLIVFESFLGKNYSDSPKYIYEELLNSKAEYKYVWIFNEVGKKIPGDAKQIKRFSFKHYYYLAKAKYWVSNSRIPKRFDKREGNIYLQTWHGTPLKNLVFDMRDVYSANPHYKRDFYTQSRRWDFLISPNQYSSEIFKRAFMFDKKMLEIGYPRNDVLYKKNNKDDISKLKQSMKLPLDKKVILYAPTWRDDQFYEAGKYKFNLELDLNKVRSELSDEYIVVLRMHYFIANQLDLSDYESFAFDFSKYDDISELYLVSDILITDYSSVFFDYANLRRPILFFTYDLENYRDKLRGFYINMETDLPGPLLYNTDDIVKTIHNIEDNFKRFDAKYNLFYEKFCSWDDGHAAEKAIKEVFD</sequence>
<dbReference type="InterPro" id="IPR001173">
    <property type="entry name" value="Glyco_trans_2-like"/>
</dbReference>
<dbReference type="InterPro" id="IPR029044">
    <property type="entry name" value="Nucleotide-diphossugar_trans"/>
</dbReference>
<keyword evidence="3" id="KW-1003">Cell membrane</keyword>
<dbReference type="AlphaFoldDB" id="A0A511X517"/>
<dbReference type="PANTHER" id="PTHR37316">
    <property type="entry name" value="TEICHOIC ACID GLYCEROL-PHOSPHATE PRIMASE"/>
    <property type="match status" value="1"/>
</dbReference>
<proteinExistence type="inferred from homology"/>
<dbReference type="RefSeq" id="WP_089803005.1">
    <property type="nucleotide sequence ID" value="NZ_BJYE01000062.1"/>
</dbReference>
<dbReference type="InterPro" id="IPR043149">
    <property type="entry name" value="TagF_N"/>
</dbReference>
<keyword evidence="9" id="KW-1185">Reference proteome</keyword>
<dbReference type="Proteomes" id="UP000321400">
    <property type="component" value="Unassembled WGS sequence"/>
</dbReference>
<dbReference type="InterPro" id="IPR043148">
    <property type="entry name" value="TagF_C"/>
</dbReference>
<dbReference type="GO" id="GO:0047355">
    <property type="term" value="F:CDP-glycerol glycerophosphotransferase activity"/>
    <property type="evidence" value="ECO:0007669"/>
    <property type="project" value="InterPro"/>
</dbReference>
<keyword evidence="6" id="KW-0472">Membrane</keyword>